<dbReference type="GO" id="GO:0016747">
    <property type="term" value="F:acyltransferase activity, transferring groups other than amino-acyl groups"/>
    <property type="evidence" value="ECO:0007669"/>
    <property type="project" value="InterPro"/>
</dbReference>
<feature type="domain" description="N-acetyltransferase" evidence="1">
    <location>
        <begin position="7"/>
        <end position="147"/>
    </location>
</feature>
<protein>
    <submittedName>
        <fullName evidence="2">GNAT family N-acetyltransferase</fullName>
    </submittedName>
</protein>
<evidence type="ECO:0000259" key="1">
    <source>
        <dbReference type="PROSITE" id="PS51186"/>
    </source>
</evidence>
<reference evidence="3" key="1">
    <citation type="submission" date="2017-04" db="EMBL/GenBank/DDBJ databases">
        <title>Function of individual gut microbiota members based on whole genome sequencing of pure cultures obtained from chicken caecum.</title>
        <authorList>
            <person name="Medvecky M."/>
            <person name="Cejkova D."/>
            <person name="Polansky O."/>
            <person name="Karasova D."/>
            <person name="Kubasova T."/>
            <person name="Cizek A."/>
            <person name="Rychlik I."/>
        </authorList>
    </citation>
    <scope>NUCLEOTIDE SEQUENCE [LARGE SCALE GENOMIC DNA]</scope>
    <source>
        <strain evidence="3">An90</strain>
    </source>
</reference>
<evidence type="ECO:0000313" key="3">
    <source>
        <dbReference type="Proteomes" id="UP000195772"/>
    </source>
</evidence>
<sequence>MYPVITKHFSELSVREYHRIVQAREAVFFLEQHITEPDADAADPQSVFMWMEDNARVVAFLRVIPAGIAYDEASVGRVLVDASYRRHGLCRSLMSEALRYIARTWGPQPIRISAQEHLAGFYATFGFAPVSGTYFEAGIPHVKMLRP</sequence>
<name>A0A1Y3QXK3_9BACT</name>
<organism evidence="2 3">
    <name type="scientific">Alistipes onderdonkii</name>
    <dbReference type="NCBI Taxonomy" id="328813"/>
    <lineage>
        <taxon>Bacteria</taxon>
        <taxon>Pseudomonadati</taxon>
        <taxon>Bacteroidota</taxon>
        <taxon>Bacteroidia</taxon>
        <taxon>Bacteroidales</taxon>
        <taxon>Rikenellaceae</taxon>
        <taxon>Alistipes</taxon>
    </lineage>
</organism>
<dbReference type="CDD" id="cd04301">
    <property type="entry name" value="NAT_SF"/>
    <property type="match status" value="1"/>
</dbReference>
<proteinExistence type="predicted"/>
<dbReference type="Proteomes" id="UP000195772">
    <property type="component" value="Unassembled WGS sequence"/>
</dbReference>
<dbReference type="InterPro" id="IPR016181">
    <property type="entry name" value="Acyl_CoA_acyltransferase"/>
</dbReference>
<comment type="caution">
    <text evidence="2">The sequence shown here is derived from an EMBL/GenBank/DDBJ whole genome shotgun (WGS) entry which is preliminary data.</text>
</comment>
<dbReference type="Pfam" id="PF13673">
    <property type="entry name" value="Acetyltransf_10"/>
    <property type="match status" value="1"/>
</dbReference>
<dbReference type="SUPFAM" id="SSF55729">
    <property type="entry name" value="Acyl-CoA N-acyltransferases (Nat)"/>
    <property type="match status" value="1"/>
</dbReference>
<dbReference type="InterPro" id="IPR000182">
    <property type="entry name" value="GNAT_dom"/>
</dbReference>
<dbReference type="RefSeq" id="WP_032135091.1">
    <property type="nucleotide sequence ID" value="NZ_BAAFKZ010000022.1"/>
</dbReference>
<gene>
    <name evidence="2" type="ORF">B5G41_03630</name>
</gene>
<dbReference type="PROSITE" id="PS51186">
    <property type="entry name" value="GNAT"/>
    <property type="match status" value="1"/>
</dbReference>
<dbReference type="OrthoDB" id="9796171at2"/>
<accession>A0A1Y3QXK3</accession>
<dbReference type="AlphaFoldDB" id="A0A1Y3QXK3"/>
<dbReference type="Gene3D" id="3.40.630.30">
    <property type="match status" value="1"/>
</dbReference>
<keyword evidence="2" id="KW-0808">Transferase</keyword>
<dbReference type="EMBL" id="NFHB01000002">
    <property type="protein sequence ID" value="OUN04411.1"/>
    <property type="molecule type" value="Genomic_DNA"/>
</dbReference>
<evidence type="ECO:0000313" key="2">
    <source>
        <dbReference type="EMBL" id="OUN04411.1"/>
    </source>
</evidence>
<dbReference type="eggNOG" id="COG2153">
    <property type="taxonomic scope" value="Bacteria"/>
</dbReference>